<protein>
    <submittedName>
        <fullName evidence="2">Uncharacterized protein</fullName>
    </submittedName>
</protein>
<dbReference type="AlphaFoldDB" id="A0A0A9EG13"/>
<evidence type="ECO:0000256" key="1">
    <source>
        <dbReference type="SAM" id="Phobius"/>
    </source>
</evidence>
<accession>A0A0A9EG13</accession>
<proteinExistence type="predicted"/>
<name>A0A0A9EG13_ARUDO</name>
<evidence type="ECO:0000313" key="2">
    <source>
        <dbReference type="EMBL" id="JAD99011.1"/>
    </source>
</evidence>
<reference evidence="2" key="2">
    <citation type="journal article" date="2015" name="Data Brief">
        <title>Shoot transcriptome of the giant reed, Arundo donax.</title>
        <authorList>
            <person name="Barrero R.A."/>
            <person name="Guerrero F.D."/>
            <person name="Moolhuijzen P."/>
            <person name="Goolsby J.A."/>
            <person name="Tidwell J."/>
            <person name="Bellgard S.E."/>
            <person name="Bellgard M.I."/>
        </authorList>
    </citation>
    <scope>NUCLEOTIDE SEQUENCE</scope>
    <source>
        <tissue evidence="2">Shoot tissue taken approximately 20 cm above the soil surface</tissue>
    </source>
</reference>
<feature type="transmembrane region" description="Helical" evidence="1">
    <location>
        <begin position="15"/>
        <end position="41"/>
    </location>
</feature>
<organism evidence="2">
    <name type="scientific">Arundo donax</name>
    <name type="common">Giant reed</name>
    <name type="synonym">Donax arundinaceus</name>
    <dbReference type="NCBI Taxonomy" id="35708"/>
    <lineage>
        <taxon>Eukaryota</taxon>
        <taxon>Viridiplantae</taxon>
        <taxon>Streptophyta</taxon>
        <taxon>Embryophyta</taxon>
        <taxon>Tracheophyta</taxon>
        <taxon>Spermatophyta</taxon>
        <taxon>Magnoliopsida</taxon>
        <taxon>Liliopsida</taxon>
        <taxon>Poales</taxon>
        <taxon>Poaceae</taxon>
        <taxon>PACMAD clade</taxon>
        <taxon>Arundinoideae</taxon>
        <taxon>Arundineae</taxon>
        <taxon>Arundo</taxon>
    </lineage>
</organism>
<sequence>MTCTYLPRLRPNHHLLALIYLMCALFSIFSMLLLHFILWLVES</sequence>
<dbReference type="EMBL" id="GBRH01198884">
    <property type="protein sequence ID" value="JAD99011.1"/>
    <property type="molecule type" value="Transcribed_RNA"/>
</dbReference>
<keyword evidence="1" id="KW-0812">Transmembrane</keyword>
<keyword evidence="1" id="KW-1133">Transmembrane helix</keyword>
<reference evidence="2" key="1">
    <citation type="submission" date="2014-09" db="EMBL/GenBank/DDBJ databases">
        <authorList>
            <person name="Magalhaes I.L.F."/>
            <person name="Oliveira U."/>
            <person name="Santos F.R."/>
            <person name="Vidigal T.H.D.A."/>
            <person name="Brescovit A.D."/>
            <person name="Santos A.J."/>
        </authorList>
    </citation>
    <scope>NUCLEOTIDE SEQUENCE</scope>
    <source>
        <tissue evidence="2">Shoot tissue taken approximately 20 cm above the soil surface</tissue>
    </source>
</reference>
<keyword evidence="1" id="KW-0472">Membrane</keyword>